<evidence type="ECO:0000313" key="2">
    <source>
        <dbReference type="EMBL" id="ETS84078.1"/>
    </source>
</evidence>
<dbReference type="InParanoid" id="W3XDA1"/>
<name>W3XDA1_PESFW</name>
<dbReference type="GeneID" id="19270967"/>
<dbReference type="RefSeq" id="XP_007832726.1">
    <property type="nucleotide sequence ID" value="XM_007834535.1"/>
</dbReference>
<organism evidence="2 3">
    <name type="scientific">Pestalotiopsis fici (strain W106-1 / CGMCC3.15140)</name>
    <dbReference type="NCBI Taxonomy" id="1229662"/>
    <lineage>
        <taxon>Eukaryota</taxon>
        <taxon>Fungi</taxon>
        <taxon>Dikarya</taxon>
        <taxon>Ascomycota</taxon>
        <taxon>Pezizomycotina</taxon>
        <taxon>Sordariomycetes</taxon>
        <taxon>Xylariomycetidae</taxon>
        <taxon>Amphisphaeriales</taxon>
        <taxon>Sporocadaceae</taxon>
        <taxon>Pestalotiopsis</taxon>
    </lineage>
</organism>
<protein>
    <submittedName>
        <fullName evidence="2">Uncharacterized protein</fullName>
    </submittedName>
</protein>
<reference evidence="3" key="1">
    <citation type="journal article" date="2015" name="BMC Genomics">
        <title>Genomic and transcriptomic analysis of the endophytic fungus Pestalotiopsis fici reveals its lifestyle and high potential for synthesis of natural products.</title>
        <authorList>
            <person name="Wang X."/>
            <person name="Zhang X."/>
            <person name="Liu L."/>
            <person name="Xiang M."/>
            <person name="Wang W."/>
            <person name="Sun X."/>
            <person name="Che Y."/>
            <person name="Guo L."/>
            <person name="Liu G."/>
            <person name="Guo L."/>
            <person name="Wang C."/>
            <person name="Yin W.B."/>
            <person name="Stadler M."/>
            <person name="Zhang X."/>
            <person name="Liu X."/>
        </authorList>
    </citation>
    <scope>NUCLEOTIDE SEQUENCE [LARGE SCALE GENOMIC DNA]</scope>
    <source>
        <strain evidence="3">W106-1 / CGMCC3.15140</strain>
    </source>
</reference>
<dbReference type="AlphaFoldDB" id="W3XDA1"/>
<sequence length="163" mass="18064">MSSPMPQTPQMASHNPFHSLGDLAAKLASPLSIKTDARVVQPGVLPPTPIASPLPSMFDPRFQMPPAVFHYTGNIPESPIKDAVERYRLNAVFWQRSFMAMRSETSRTVRELQLRIEALEHRIFDTEITVMLGTGQPTVPNRVRSPITPIAMKNPAATPRPAV</sequence>
<keyword evidence="3" id="KW-1185">Reference proteome</keyword>
<dbReference type="HOGENOM" id="CLU_1627661_0_0_1"/>
<evidence type="ECO:0000313" key="3">
    <source>
        <dbReference type="Proteomes" id="UP000030651"/>
    </source>
</evidence>
<dbReference type="Proteomes" id="UP000030651">
    <property type="component" value="Unassembled WGS sequence"/>
</dbReference>
<evidence type="ECO:0000256" key="1">
    <source>
        <dbReference type="SAM" id="Coils"/>
    </source>
</evidence>
<gene>
    <name evidence="2" type="ORF">PFICI_05954</name>
</gene>
<feature type="coiled-coil region" evidence="1">
    <location>
        <begin position="102"/>
        <end position="129"/>
    </location>
</feature>
<dbReference type="KEGG" id="pfy:PFICI_05954"/>
<accession>W3XDA1</accession>
<proteinExistence type="predicted"/>
<keyword evidence="1" id="KW-0175">Coiled coil</keyword>
<dbReference type="EMBL" id="KI912111">
    <property type="protein sequence ID" value="ETS84078.1"/>
    <property type="molecule type" value="Genomic_DNA"/>
</dbReference>